<comment type="caution">
    <text evidence="1">The sequence shown here is derived from an EMBL/GenBank/DDBJ whole genome shotgun (WGS) entry which is preliminary data.</text>
</comment>
<organism evidence="1 2">
    <name type="scientific">Ceratodon purpureus</name>
    <name type="common">Fire moss</name>
    <name type="synonym">Dicranum purpureum</name>
    <dbReference type="NCBI Taxonomy" id="3225"/>
    <lineage>
        <taxon>Eukaryota</taxon>
        <taxon>Viridiplantae</taxon>
        <taxon>Streptophyta</taxon>
        <taxon>Embryophyta</taxon>
        <taxon>Bryophyta</taxon>
        <taxon>Bryophytina</taxon>
        <taxon>Bryopsida</taxon>
        <taxon>Dicranidae</taxon>
        <taxon>Pseudoditrichales</taxon>
        <taxon>Ditrichaceae</taxon>
        <taxon>Ceratodon</taxon>
    </lineage>
</organism>
<accession>A0A8T0J2S2</accession>
<protein>
    <submittedName>
        <fullName evidence="1">Uncharacterized protein</fullName>
    </submittedName>
</protein>
<dbReference type="AlphaFoldDB" id="A0A8T0J2S2"/>
<keyword evidence="2" id="KW-1185">Reference proteome</keyword>
<reference evidence="1" key="1">
    <citation type="submission" date="2020-06" db="EMBL/GenBank/DDBJ databases">
        <title>WGS assembly of Ceratodon purpureus strain R40.</title>
        <authorList>
            <person name="Carey S.B."/>
            <person name="Jenkins J."/>
            <person name="Shu S."/>
            <person name="Lovell J.T."/>
            <person name="Sreedasyam A."/>
            <person name="Maumus F."/>
            <person name="Tiley G.P."/>
            <person name="Fernandez-Pozo N."/>
            <person name="Barry K."/>
            <person name="Chen C."/>
            <person name="Wang M."/>
            <person name="Lipzen A."/>
            <person name="Daum C."/>
            <person name="Saski C.A."/>
            <person name="Payton A.C."/>
            <person name="Mcbreen J.C."/>
            <person name="Conrad R.E."/>
            <person name="Kollar L.M."/>
            <person name="Olsson S."/>
            <person name="Huttunen S."/>
            <person name="Landis J.B."/>
            <person name="Wickett N.J."/>
            <person name="Johnson M.G."/>
            <person name="Rensing S.A."/>
            <person name="Grimwood J."/>
            <person name="Schmutz J."/>
            <person name="Mcdaniel S.F."/>
        </authorList>
    </citation>
    <scope>NUCLEOTIDE SEQUENCE</scope>
    <source>
        <strain evidence="1">R40</strain>
    </source>
</reference>
<sequence>MKVRKIPQNMTFHFCFFFTKTYKSERKKMCLHFALQLIHKATRSMYYKYVQVWTTVAKLNFRTRVTNLTKKHRVSVSHPPFRLLYTTPAVLCSLLAKCVKVFSHLVSPHPKS</sequence>
<evidence type="ECO:0000313" key="1">
    <source>
        <dbReference type="EMBL" id="KAG0589895.1"/>
    </source>
</evidence>
<gene>
    <name evidence="1" type="ORF">KC19_1G056500</name>
</gene>
<dbReference type="EMBL" id="CM026421">
    <property type="protein sequence ID" value="KAG0589895.1"/>
    <property type="molecule type" value="Genomic_DNA"/>
</dbReference>
<proteinExistence type="predicted"/>
<name>A0A8T0J2S2_CERPU</name>
<evidence type="ECO:0000313" key="2">
    <source>
        <dbReference type="Proteomes" id="UP000822688"/>
    </source>
</evidence>
<dbReference type="Proteomes" id="UP000822688">
    <property type="component" value="Chromosome 1"/>
</dbReference>